<proteinExistence type="predicted"/>
<gene>
    <name evidence="1" type="ORF">PSJ8397_03045</name>
</gene>
<dbReference type="OrthoDB" id="7667258at2"/>
<sequence>MKLVSQSDLTSALEGGHRFVVNMIAEGDQPAEVRSCEVIGTHHRNRFSFPSKVAVSDVFIDQVAHGVLHCLASLSNTTEVVSLPTVTIEIPGLSLAKAHLITTLADDGSLGIILRFKVVLGSVNHAFRPELGIESSVADYSSHMSALVLTDIVMPFLDLCTAAENGVLETAEGLDTFVEMLMERSQDVRFQSELIKRFVASAADVTSPDTKRLAKRPKIELVSRR</sequence>
<dbReference type="Proteomes" id="UP000193623">
    <property type="component" value="Unassembled WGS sequence"/>
</dbReference>
<reference evidence="1 2" key="1">
    <citation type="submission" date="2017-03" db="EMBL/GenBank/DDBJ databases">
        <authorList>
            <person name="Afonso C.L."/>
            <person name="Miller P.J."/>
            <person name="Scott M.A."/>
            <person name="Spackman E."/>
            <person name="Goraichik I."/>
            <person name="Dimitrov K.M."/>
            <person name="Suarez D.L."/>
            <person name="Swayne D.E."/>
        </authorList>
    </citation>
    <scope>NUCLEOTIDE SEQUENCE [LARGE SCALE GENOMIC DNA]</scope>
    <source>
        <strain evidence="1 2">CECT 8397</strain>
    </source>
</reference>
<evidence type="ECO:0000313" key="1">
    <source>
        <dbReference type="EMBL" id="SLN58123.1"/>
    </source>
</evidence>
<name>A0A1Y5T8R4_9RHOB</name>
<dbReference type="AlphaFoldDB" id="A0A1Y5T8R4"/>
<keyword evidence="2" id="KW-1185">Reference proteome</keyword>
<evidence type="ECO:0000313" key="2">
    <source>
        <dbReference type="Proteomes" id="UP000193623"/>
    </source>
</evidence>
<protein>
    <submittedName>
        <fullName evidence="1">Uncharacterized protein</fullName>
    </submittedName>
</protein>
<dbReference type="RefSeq" id="WP_085865441.1">
    <property type="nucleotide sequence ID" value="NZ_FWFT01000006.1"/>
</dbReference>
<organism evidence="1 2">
    <name type="scientific">Pseudooctadecabacter jejudonensis</name>
    <dbReference type="NCBI Taxonomy" id="1391910"/>
    <lineage>
        <taxon>Bacteria</taxon>
        <taxon>Pseudomonadati</taxon>
        <taxon>Pseudomonadota</taxon>
        <taxon>Alphaproteobacteria</taxon>
        <taxon>Rhodobacterales</taxon>
        <taxon>Paracoccaceae</taxon>
        <taxon>Pseudooctadecabacter</taxon>
    </lineage>
</organism>
<dbReference type="EMBL" id="FWFT01000006">
    <property type="protein sequence ID" value="SLN58123.1"/>
    <property type="molecule type" value="Genomic_DNA"/>
</dbReference>
<accession>A0A1Y5T8R4</accession>